<keyword evidence="1" id="KW-0175">Coiled coil</keyword>
<dbReference type="HOGENOM" id="CLU_961337_0_0_1"/>
<evidence type="ECO:0000313" key="4">
    <source>
        <dbReference type="Proteomes" id="UP000009168"/>
    </source>
</evidence>
<dbReference type="AlphaFoldDB" id="Q22WQ8"/>
<feature type="coiled-coil region" evidence="1">
    <location>
        <begin position="124"/>
        <end position="161"/>
    </location>
</feature>
<dbReference type="InParanoid" id="Q22WQ8"/>
<dbReference type="EMBL" id="GG662813">
    <property type="protein sequence ID" value="EAR89734.2"/>
    <property type="molecule type" value="Genomic_DNA"/>
</dbReference>
<reference evidence="4" key="1">
    <citation type="journal article" date="2006" name="PLoS Biol.">
        <title>Macronuclear genome sequence of the ciliate Tetrahymena thermophila, a model eukaryote.</title>
        <authorList>
            <person name="Eisen J.A."/>
            <person name="Coyne R.S."/>
            <person name="Wu M."/>
            <person name="Wu D."/>
            <person name="Thiagarajan M."/>
            <person name="Wortman J.R."/>
            <person name="Badger J.H."/>
            <person name="Ren Q."/>
            <person name="Amedeo P."/>
            <person name="Jones K.M."/>
            <person name="Tallon L.J."/>
            <person name="Delcher A.L."/>
            <person name="Salzberg S.L."/>
            <person name="Silva J.C."/>
            <person name="Haas B.J."/>
            <person name="Majoros W.H."/>
            <person name="Farzad M."/>
            <person name="Carlton J.M."/>
            <person name="Smith R.K. Jr."/>
            <person name="Garg J."/>
            <person name="Pearlman R.E."/>
            <person name="Karrer K.M."/>
            <person name="Sun L."/>
            <person name="Manning G."/>
            <person name="Elde N.C."/>
            <person name="Turkewitz A.P."/>
            <person name="Asai D.J."/>
            <person name="Wilkes D.E."/>
            <person name="Wang Y."/>
            <person name="Cai H."/>
            <person name="Collins K."/>
            <person name="Stewart B.A."/>
            <person name="Lee S.R."/>
            <person name="Wilamowska K."/>
            <person name="Weinberg Z."/>
            <person name="Ruzzo W.L."/>
            <person name="Wloga D."/>
            <person name="Gaertig J."/>
            <person name="Frankel J."/>
            <person name="Tsao C.-C."/>
            <person name="Gorovsky M.A."/>
            <person name="Keeling P.J."/>
            <person name="Waller R.F."/>
            <person name="Patron N.J."/>
            <person name="Cherry J.M."/>
            <person name="Stover N.A."/>
            <person name="Krieger C.J."/>
            <person name="del Toro C."/>
            <person name="Ryder H.F."/>
            <person name="Williamson S.C."/>
            <person name="Barbeau R.A."/>
            <person name="Hamilton E.P."/>
            <person name="Orias E."/>
        </authorList>
    </citation>
    <scope>NUCLEOTIDE SEQUENCE [LARGE SCALE GENOMIC DNA]</scope>
    <source>
        <strain evidence="4">SB210</strain>
    </source>
</reference>
<evidence type="ECO:0000256" key="2">
    <source>
        <dbReference type="SAM" id="MobiDB-lite"/>
    </source>
</evidence>
<sequence length="315" mass="38389">MQLQLISRDSNYFQIQQQKIYPNYSSFQNLTQPQQVDLESSNIELEENNNQNMEYQNNIFSGSNQMNEQNQPFNAHNNQQTMKIMFNGNQNNDNFRFNNYNQIKNNIFEPASHYNTSNNQMEVIENVNSSQQEVQEQNEDLQQQNEEREMLRKCISDVKKQINKQFCSDYQLIIHKYQKNKQMMSKKQENCRSKKRYNILNLHRKRIIEDTLDLIYYDPQYFTTEEFEYRVCMNIEKLVQEQEEQDQMKYYYDQELQKAEDEYYRKQIEQFKQNQDQEMEEDEDDDNDSGDLDIIQLNNIKFNQNNTQTQNQNNF</sequence>
<evidence type="ECO:0000256" key="1">
    <source>
        <dbReference type="SAM" id="Coils"/>
    </source>
</evidence>
<dbReference type="GeneID" id="7844436"/>
<accession>Q22WQ8</accession>
<dbReference type="Proteomes" id="UP000009168">
    <property type="component" value="Unassembled WGS sequence"/>
</dbReference>
<proteinExistence type="predicted"/>
<dbReference type="KEGG" id="tet:TTHERM_00975340"/>
<name>Q22WQ8_TETTS</name>
<organism evidence="3 4">
    <name type="scientific">Tetrahymena thermophila (strain SB210)</name>
    <dbReference type="NCBI Taxonomy" id="312017"/>
    <lineage>
        <taxon>Eukaryota</taxon>
        <taxon>Sar</taxon>
        <taxon>Alveolata</taxon>
        <taxon>Ciliophora</taxon>
        <taxon>Intramacronucleata</taxon>
        <taxon>Oligohymenophorea</taxon>
        <taxon>Hymenostomatida</taxon>
        <taxon>Tetrahymenina</taxon>
        <taxon>Tetrahymenidae</taxon>
        <taxon>Tetrahymena</taxon>
    </lineage>
</organism>
<evidence type="ECO:0000313" key="3">
    <source>
        <dbReference type="EMBL" id="EAR89734.2"/>
    </source>
</evidence>
<feature type="region of interest" description="Disordered" evidence="2">
    <location>
        <begin position="268"/>
        <end position="293"/>
    </location>
</feature>
<gene>
    <name evidence="3" type="ORF">TTHERM_00975340</name>
</gene>
<keyword evidence="4" id="KW-1185">Reference proteome</keyword>
<feature type="compositionally biased region" description="Acidic residues" evidence="2">
    <location>
        <begin position="277"/>
        <end position="291"/>
    </location>
</feature>
<dbReference type="RefSeq" id="XP_001009979.2">
    <property type="nucleotide sequence ID" value="XM_001009979.3"/>
</dbReference>
<protein>
    <submittedName>
        <fullName evidence="3">Uncharacterized protein</fullName>
    </submittedName>
</protein>